<organism evidence="2 3">
    <name type="scientific">Pseudobowmanella zhangzhouensis</name>
    <dbReference type="NCBI Taxonomy" id="1537679"/>
    <lineage>
        <taxon>Bacteria</taxon>
        <taxon>Pseudomonadati</taxon>
        <taxon>Pseudomonadota</taxon>
        <taxon>Gammaproteobacteria</taxon>
        <taxon>Alteromonadales</taxon>
        <taxon>Alteromonadaceae</taxon>
    </lineage>
</organism>
<reference evidence="3" key="2">
    <citation type="journal article" date="2019" name="Int. J. Syst. Evol. Microbiol.">
        <title>The Global Catalogue of Microorganisms (GCM) 10K type strain sequencing project: providing services to taxonomists for standard genome sequencing and annotation.</title>
        <authorList>
            <consortium name="The Broad Institute Genomics Platform"/>
            <consortium name="The Broad Institute Genome Sequencing Center for Infectious Disease"/>
            <person name="Wu L."/>
            <person name="Ma J."/>
        </authorList>
    </citation>
    <scope>NUCLEOTIDE SEQUENCE [LARGE SCALE GENOMIC DNA]</scope>
    <source>
        <strain evidence="3">CGMCC 1.16031</strain>
    </source>
</reference>
<dbReference type="Gene3D" id="3.40.50.12580">
    <property type="match status" value="1"/>
</dbReference>
<protein>
    <submittedName>
        <fullName evidence="2">CDP-glycerol glycerophosphotransferase family protein</fullName>
    </submittedName>
</protein>
<evidence type="ECO:0000313" key="3">
    <source>
        <dbReference type="Proteomes" id="UP001596364"/>
    </source>
</evidence>
<dbReference type="EMBL" id="JBHSUS010000001">
    <property type="protein sequence ID" value="MFC6438575.1"/>
    <property type="molecule type" value="Genomic_DNA"/>
</dbReference>
<accession>A0ABW1XNX7</accession>
<keyword evidence="3" id="KW-1185">Reference proteome</keyword>
<name>A0ABW1XNX7_9ALTE</name>
<dbReference type="PIRSF" id="PIRSF028458">
    <property type="entry name" value="UCP028458_glyceroPtfrase"/>
    <property type="match status" value="1"/>
</dbReference>
<proteinExistence type="predicted"/>
<reference evidence="2" key="3">
    <citation type="submission" date="2024-09" db="EMBL/GenBank/DDBJ databases">
        <authorList>
            <person name="Sun Q."/>
            <person name="Mori K."/>
        </authorList>
    </citation>
    <scope>NUCLEOTIDE SEQUENCE</scope>
    <source>
        <strain evidence="2">KCTC 42143</strain>
    </source>
</reference>
<dbReference type="PANTHER" id="PTHR37316">
    <property type="entry name" value="TEICHOIC ACID GLYCEROL-PHOSPHATE PRIMASE"/>
    <property type="match status" value="1"/>
</dbReference>
<dbReference type="InterPro" id="IPR007554">
    <property type="entry name" value="Glycerophosphate_synth"/>
</dbReference>
<evidence type="ECO:0000313" key="2">
    <source>
        <dbReference type="EMBL" id="MFC6441742.1"/>
    </source>
</evidence>
<comment type="caution">
    <text evidence="2">The sequence shown here is derived from an EMBL/GenBank/DDBJ whole genome shotgun (WGS) entry which is preliminary data.</text>
</comment>
<reference evidence="2" key="1">
    <citation type="journal article" date="2014" name="Int. J. Syst. Evol. Microbiol.">
        <title>Complete genome of a new Firmicutes species belonging to the dominant human colonic microbiota ('Ruminococcus bicirculans') reveals two chromosomes and a selective capacity to utilize plant glucans.</title>
        <authorList>
            <consortium name="NISC Comparative Sequencing Program"/>
            <person name="Wegmann U."/>
            <person name="Louis P."/>
            <person name="Goesmann A."/>
            <person name="Henrissat B."/>
            <person name="Duncan S.H."/>
            <person name="Flint H.J."/>
        </authorList>
    </citation>
    <scope>NUCLEOTIDE SEQUENCE</scope>
    <source>
        <strain evidence="2">KCTC 42143</strain>
    </source>
</reference>
<dbReference type="EMBL" id="JBHSUS010000001">
    <property type="protein sequence ID" value="MFC6441742.1"/>
    <property type="molecule type" value="Genomic_DNA"/>
</dbReference>
<dbReference type="SUPFAM" id="SSF53756">
    <property type="entry name" value="UDP-Glycosyltransferase/glycogen phosphorylase"/>
    <property type="match status" value="1"/>
</dbReference>
<dbReference type="PANTHER" id="PTHR37316:SF1">
    <property type="entry name" value="TEICHOIC ACID GLYCEROL-PHOSPHATE PRIMASE"/>
    <property type="match status" value="1"/>
</dbReference>
<evidence type="ECO:0000313" key="1">
    <source>
        <dbReference type="EMBL" id="MFC6438575.1"/>
    </source>
</evidence>
<dbReference type="InterPro" id="IPR016886">
    <property type="entry name" value="UCP028458_glyceroPtfrase"/>
</dbReference>
<dbReference type="Pfam" id="PF04464">
    <property type="entry name" value="Glyphos_transf"/>
    <property type="match status" value="1"/>
</dbReference>
<dbReference type="InterPro" id="IPR043148">
    <property type="entry name" value="TagF_C"/>
</dbReference>
<dbReference type="RefSeq" id="WP_174719792.1">
    <property type="nucleotide sequence ID" value="NZ_JBHSUS010000001.1"/>
</dbReference>
<dbReference type="Proteomes" id="UP001596364">
    <property type="component" value="Unassembled WGS sequence"/>
</dbReference>
<gene>
    <name evidence="1" type="ORF">ACFP85_00165</name>
    <name evidence="2" type="ORF">ACFP85_16465</name>
</gene>
<sequence length="341" mass="39098">MRYLFYIGQNYSFEILRPVQDEARQRGDEVAWFIEGNDVNCEYFQSDEMVLDSIHAVKKFHPDAVFVPGNLVPRFIPGLKVQVFHGFEWKKKGHFRLRNMFDLYCTQGPLFTAKFNELRAPHPHFNVVETGWPKVDVLFDSPAYQWPARSDKPVILYAPTFSPALTSAPALFEEIKRMVGQGRWQWLIKFHPKMDQEWVERYRELEGENCHVVETASLAPVLQAADIMVSDTSSIITEFALLSRPVVTFKNKAPEAHLVDINLADQLEQAIASNLPPSPALLDAIEQNVAQLHPYQDGKSSARMLDAVESMIKLGRKGLKPMPRNLFRNLKLRKKLGYWGA</sequence>
<dbReference type="InterPro" id="IPR051612">
    <property type="entry name" value="Teichoic_Acid_Biosynth"/>
</dbReference>